<dbReference type="OrthoDB" id="3941538at2759"/>
<dbReference type="Proteomes" id="UP000054321">
    <property type="component" value="Unassembled WGS sequence"/>
</dbReference>
<dbReference type="SUPFAM" id="SSF50129">
    <property type="entry name" value="GroES-like"/>
    <property type="match status" value="1"/>
</dbReference>
<dbReference type="InParanoid" id="A0A0C3DMN0"/>
<keyword evidence="3 6" id="KW-0479">Metal-binding</keyword>
<reference evidence="8 9" key="1">
    <citation type="submission" date="2014-04" db="EMBL/GenBank/DDBJ databases">
        <authorList>
            <consortium name="DOE Joint Genome Institute"/>
            <person name="Kuo A."/>
            <person name="Martino E."/>
            <person name="Perotto S."/>
            <person name="Kohler A."/>
            <person name="Nagy L.G."/>
            <person name="Floudas D."/>
            <person name="Copeland A."/>
            <person name="Barry K.W."/>
            <person name="Cichocki N."/>
            <person name="Veneault-Fourrey C."/>
            <person name="LaButti K."/>
            <person name="Lindquist E.A."/>
            <person name="Lipzen A."/>
            <person name="Lundell T."/>
            <person name="Morin E."/>
            <person name="Murat C."/>
            <person name="Sun H."/>
            <person name="Tunlid A."/>
            <person name="Henrissat B."/>
            <person name="Grigoriev I.V."/>
            <person name="Hibbett D.S."/>
            <person name="Martin F."/>
            <person name="Nordberg H.P."/>
            <person name="Cantor M.N."/>
            <person name="Hua S.X."/>
        </authorList>
    </citation>
    <scope>NUCLEOTIDE SEQUENCE [LARGE SCALE GENOMIC DNA]</scope>
    <source>
        <strain evidence="8 9">Zn</strain>
    </source>
</reference>
<dbReference type="PANTHER" id="PTHR43161">
    <property type="entry name" value="SORBITOL DEHYDROGENASE"/>
    <property type="match status" value="1"/>
</dbReference>
<dbReference type="GO" id="GO:0005737">
    <property type="term" value="C:cytoplasm"/>
    <property type="evidence" value="ECO:0007669"/>
    <property type="project" value="TreeGrafter"/>
</dbReference>
<dbReference type="Gene3D" id="3.40.50.720">
    <property type="entry name" value="NAD(P)-binding Rossmann-like Domain"/>
    <property type="match status" value="1"/>
</dbReference>
<dbReference type="InterPro" id="IPR036291">
    <property type="entry name" value="NAD(P)-bd_dom_sf"/>
</dbReference>
<keyword evidence="9" id="KW-1185">Reference proteome</keyword>
<evidence type="ECO:0000256" key="6">
    <source>
        <dbReference type="RuleBase" id="RU361277"/>
    </source>
</evidence>
<dbReference type="GO" id="GO:0000721">
    <property type="term" value="F:(R,R)-butanediol dehydrogenase activity"/>
    <property type="evidence" value="ECO:0007669"/>
    <property type="project" value="TreeGrafter"/>
</dbReference>
<dbReference type="SMART" id="SM00829">
    <property type="entry name" value="PKS_ER"/>
    <property type="match status" value="1"/>
</dbReference>
<dbReference type="PANTHER" id="PTHR43161:SF23">
    <property type="entry name" value="(R,R)-BUTANEDIOL DEHYDROGENASE-RELATED"/>
    <property type="match status" value="1"/>
</dbReference>
<evidence type="ECO:0000256" key="3">
    <source>
        <dbReference type="ARBA" id="ARBA00022723"/>
    </source>
</evidence>
<evidence type="ECO:0000256" key="5">
    <source>
        <dbReference type="ARBA" id="ARBA00023002"/>
    </source>
</evidence>
<dbReference type="Pfam" id="PF00107">
    <property type="entry name" value="ADH_zinc_N"/>
    <property type="match status" value="1"/>
</dbReference>
<evidence type="ECO:0000256" key="1">
    <source>
        <dbReference type="ARBA" id="ARBA00001947"/>
    </source>
</evidence>
<dbReference type="GO" id="GO:0008270">
    <property type="term" value="F:zinc ion binding"/>
    <property type="evidence" value="ECO:0007669"/>
    <property type="project" value="InterPro"/>
</dbReference>
<evidence type="ECO:0000256" key="4">
    <source>
        <dbReference type="ARBA" id="ARBA00022833"/>
    </source>
</evidence>
<keyword evidence="5" id="KW-0560">Oxidoreductase</keyword>
<dbReference type="STRING" id="913774.A0A0C3DMN0"/>
<reference evidence="9" key="2">
    <citation type="submission" date="2015-01" db="EMBL/GenBank/DDBJ databases">
        <title>Evolutionary Origins and Diversification of the Mycorrhizal Mutualists.</title>
        <authorList>
            <consortium name="DOE Joint Genome Institute"/>
            <consortium name="Mycorrhizal Genomics Consortium"/>
            <person name="Kohler A."/>
            <person name="Kuo A."/>
            <person name="Nagy L.G."/>
            <person name="Floudas D."/>
            <person name="Copeland A."/>
            <person name="Barry K.W."/>
            <person name="Cichocki N."/>
            <person name="Veneault-Fourrey C."/>
            <person name="LaButti K."/>
            <person name="Lindquist E.A."/>
            <person name="Lipzen A."/>
            <person name="Lundell T."/>
            <person name="Morin E."/>
            <person name="Murat C."/>
            <person name="Riley R."/>
            <person name="Ohm R."/>
            <person name="Sun H."/>
            <person name="Tunlid A."/>
            <person name="Henrissat B."/>
            <person name="Grigoriev I.V."/>
            <person name="Hibbett D.S."/>
            <person name="Martin F."/>
        </authorList>
    </citation>
    <scope>NUCLEOTIDE SEQUENCE [LARGE SCALE GENOMIC DNA]</scope>
    <source>
        <strain evidence="9">Zn</strain>
    </source>
</reference>
<dbReference type="AlphaFoldDB" id="A0A0C3DMN0"/>
<dbReference type="GO" id="GO:0034079">
    <property type="term" value="P:butanediol biosynthetic process"/>
    <property type="evidence" value="ECO:0007669"/>
    <property type="project" value="TreeGrafter"/>
</dbReference>
<dbReference type="InterPro" id="IPR013154">
    <property type="entry name" value="ADH-like_N"/>
</dbReference>
<dbReference type="SUPFAM" id="SSF51735">
    <property type="entry name" value="NAD(P)-binding Rossmann-fold domains"/>
    <property type="match status" value="1"/>
</dbReference>
<dbReference type="InterPro" id="IPR002328">
    <property type="entry name" value="ADH_Zn_CS"/>
</dbReference>
<sequence length="351" mass="37616">MQAVRFHGKNDIRLEEIPIPVCGRGQVKVRPAFVGICGTDLHEYLEGAYLIPTAPHPHTGEQAPVVIGHEFGGTVSEVGEGISGLQVGQRVVIQPILFDETCAACQKGLINCCRKGGFIGLSGWGGGLSEYIVVPSYSVFKIPDSISLEVAALIEPLAVAWHAVTLSRFQPNDSALILGGGPIGLAVLQVLKARGARKVILSEIATKRKQYAADFGADLILDPTKDDVGARCLELFGGEGVQVVFDAVGRQSSIDTALVACRPRGVICNIAIWSEEAVIQPNYFCLNERTYVGSATYSAGDFQQVIDTIALGLLKPDPMITLVIGLEEVEERGFKTLINDKDSHVKIIVKV</sequence>
<protein>
    <recommendedName>
        <fullName evidence="7">Enoyl reductase (ER) domain-containing protein</fullName>
    </recommendedName>
</protein>
<evidence type="ECO:0000256" key="2">
    <source>
        <dbReference type="ARBA" id="ARBA00008072"/>
    </source>
</evidence>
<dbReference type="Pfam" id="PF08240">
    <property type="entry name" value="ADH_N"/>
    <property type="match status" value="1"/>
</dbReference>
<proteinExistence type="inferred from homology"/>
<dbReference type="Gene3D" id="3.90.180.10">
    <property type="entry name" value="Medium-chain alcohol dehydrogenases, catalytic domain"/>
    <property type="match status" value="1"/>
</dbReference>
<keyword evidence="4 6" id="KW-0862">Zinc</keyword>
<dbReference type="InterPro" id="IPR011032">
    <property type="entry name" value="GroES-like_sf"/>
</dbReference>
<feature type="domain" description="Enoyl reductase (ER)" evidence="7">
    <location>
        <begin position="8"/>
        <end position="349"/>
    </location>
</feature>
<accession>A0A0C3DMN0</accession>
<organism evidence="8 9">
    <name type="scientific">Oidiodendron maius (strain Zn)</name>
    <dbReference type="NCBI Taxonomy" id="913774"/>
    <lineage>
        <taxon>Eukaryota</taxon>
        <taxon>Fungi</taxon>
        <taxon>Dikarya</taxon>
        <taxon>Ascomycota</taxon>
        <taxon>Pezizomycotina</taxon>
        <taxon>Leotiomycetes</taxon>
        <taxon>Leotiomycetes incertae sedis</taxon>
        <taxon>Myxotrichaceae</taxon>
        <taxon>Oidiodendron</taxon>
    </lineage>
</organism>
<name>A0A0C3DMN0_OIDMZ</name>
<dbReference type="EMBL" id="KN832874">
    <property type="protein sequence ID" value="KIN03268.1"/>
    <property type="molecule type" value="Genomic_DNA"/>
</dbReference>
<gene>
    <name evidence="8" type="ORF">OIDMADRAFT_120325</name>
</gene>
<dbReference type="HOGENOM" id="CLU_026673_11_0_1"/>
<dbReference type="InterPro" id="IPR013149">
    <property type="entry name" value="ADH-like_C"/>
</dbReference>
<evidence type="ECO:0000313" key="8">
    <source>
        <dbReference type="EMBL" id="KIN03268.1"/>
    </source>
</evidence>
<dbReference type="CDD" id="cd08233">
    <property type="entry name" value="butanediol_DH_like"/>
    <property type="match status" value="1"/>
</dbReference>
<evidence type="ECO:0000259" key="7">
    <source>
        <dbReference type="SMART" id="SM00829"/>
    </source>
</evidence>
<evidence type="ECO:0000313" key="9">
    <source>
        <dbReference type="Proteomes" id="UP000054321"/>
    </source>
</evidence>
<comment type="similarity">
    <text evidence="2 6">Belongs to the zinc-containing alcohol dehydrogenase family.</text>
</comment>
<dbReference type="InterPro" id="IPR020843">
    <property type="entry name" value="ER"/>
</dbReference>
<dbReference type="FunCoup" id="A0A0C3DMN0">
    <property type="interactions" value="188"/>
</dbReference>
<comment type="cofactor">
    <cofactor evidence="1 6">
        <name>Zn(2+)</name>
        <dbReference type="ChEBI" id="CHEBI:29105"/>
    </cofactor>
</comment>
<dbReference type="PROSITE" id="PS00059">
    <property type="entry name" value="ADH_ZINC"/>
    <property type="match status" value="1"/>
</dbReference>